<comment type="similarity">
    <text evidence="2">Belongs to the TBP family.</text>
</comment>
<keyword evidence="3" id="KW-0805">Transcription regulation</keyword>
<name>A0A5J4P1Z9_9TREM</name>
<accession>A0A5J4P1Z9</accession>
<dbReference type="SUPFAM" id="SSF55945">
    <property type="entry name" value="TATA-box binding protein-like"/>
    <property type="match status" value="2"/>
</dbReference>
<dbReference type="FunFam" id="3.30.310.10:FF:000005">
    <property type="entry name" value="TATA box-binding protein-like 1"/>
    <property type="match status" value="1"/>
</dbReference>
<dbReference type="GO" id="GO:0005634">
    <property type="term" value="C:nucleus"/>
    <property type="evidence" value="ECO:0007669"/>
    <property type="project" value="UniProtKB-SubCell"/>
</dbReference>
<keyword evidence="5" id="KW-0804">Transcription</keyword>
<sequence length="186" mass="20654">MSGEQPTTMDVTVTPLRPVAPDVGSTGLMYGLRSPMIHNVIATVNLGCPIELRKVVLHIRSAEYNPKRFPGAVVRLREPRVTCLVFSTGKMVCTGARSETDCNLGARKCARILQKIGFPVGLNSGYFSGYEPEIFPGLIYRIVKPRMAMLIFVNGKIVMTGCKSREQMHEALNSVYPVLYNYRKTN</sequence>
<keyword evidence="8" id="KW-1185">Reference proteome</keyword>
<evidence type="ECO:0000256" key="5">
    <source>
        <dbReference type="ARBA" id="ARBA00023163"/>
    </source>
</evidence>
<dbReference type="InterPro" id="IPR012295">
    <property type="entry name" value="TBP_dom_sf"/>
</dbReference>
<dbReference type="AlphaFoldDB" id="A0A5J4P1Z9"/>
<dbReference type="InterPro" id="IPR000814">
    <property type="entry name" value="TBP"/>
</dbReference>
<evidence type="ECO:0000256" key="4">
    <source>
        <dbReference type="ARBA" id="ARBA00023125"/>
    </source>
</evidence>
<evidence type="ECO:0000313" key="8">
    <source>
        <dbReference type="Proteomes" id="UP000324629"/>
    </source>
</evidence>
<dbReference type="Proteomes" id="UP000324629">
    <property type="component" value="Unassembled WGS sequence"/>
</dbReference>
<dbReference type="GO" id="GO:0003743">
    <property type="term" value="F:translation initiation factor activity"/>
    <property type="evidence" value="ECO:0007669"/>
    <property type="project" value="UniProtKB-KW"/>
</dbReference>
<proteinExistence type="inferred from homology"/>
<evidence type="ECO:0000256" key="6">
    <source>
        <dbReference type="ARBA" id="ARBA00023242"/>
    </source>
</evidence>
<comment type="caution">
    <text evidence="7">The sequence shown here is derived from an EMBL/GenBank/DDBJ whole genome shotgun (WGS) entry which is preliminary data.</text>
</comment>
<evidence type="ECO:0000313" key="7">
    <source>
        <dbReference type="EMBL" id="KAA3681532.1"/>
    </source>
</evidence>
<dbReference type="Pfam" id="PF00352">
    <property type="entry name" value="TBP"/>
    <property type="match status" value="2"/>
</dbReference>
<dbReference type="GO" id="GO:0003677">
    <property type="term" value="F:DNA binding"/>
    <property type="evidence" value="ECO:0007669"/>
    <property type="project" value="UniProtKB-KW"/>
</dbReference>
<keyword evidence="7" id="KW-0396">Initiation factor</keyword>
<evidence type="ECO:0000256" key="1">
    <source>
        <dbReference type="ARBA" id="ARBA00004123"/>
    </source>
</evidence>
<dbReference type="EMBL" id="QNGE01000182">
    <property type="protein sequence ID" value="KAA3681532.1"/>
    <property type="molecule type" value="Genomic_DNA"/>
</dbReference>
<organism evidence="7 8">
    <name type="scientific">Paragonimus westermani</name>
    <dbReference type="NCBI Taxonomy" id="34504"/>
    <lineage>
        <taxon>Eukaryota</taxon>
        <taxon>Metazoa</taxon>
        <taxon>Spiralia</taxon>
        <taxon>Lophotrochozoa</taxon>
        <taxon>Platyhelminthes</taxon>
        <taxon>Trematoda</taxon>
        <taxon>Digenea</taxon>
        <taxon>Plagiorchiida</taxon>
        <taxon>Troglotremata</taxon>
        <taxon>Troglotrematidae</taxon>
        <taxon>Paragonimus</taxon>
    </lineage>
</organism>
<dbReference type="GO" id="GO:0006352">
    <property type="term" value="P:DNA-templated transcription initiation"/>
    <property type="evidence" value="ECO:0007669"/>
    <property type="project" value="InterPro"/>
</dbReference>
<evidence type="ECO:0000256" key="3">
    <source>
        <dbReference type="ARBA" id="ARBA00023015"/>
    </source>
</evidence>
<keyword evidence="4" id="KW-0238">DNA-binding</keyword>
<dbReference type="PANTHER" id="PTHR10126">
    <property type="entry name" value="TATA-BOX BINDING PROTEIN"/>
    <property type="match status" value="1"/>
</dbReference>
<protein>
    <submittedName>
        <fullName evidence="7">Transcription initiation factor TFIID TATA-box-binding protein</fullName>
    </submittedName>
</protein>
<gene>
    <name evidence="7" type="ORF">DEA37_0010904</name>
</gene>
<dbReference type="Gene3D" id="3.30.310.10">
    <property type="entry name" value="TATA-Binding Protein"/>
    <property type="match status" value="2"/>
</dbReference>
<comment type="subcellular location">
    <subcellularLocation>
        <location evidence="1">Nucleus</location>
    </subcellularLocation>
</comment>
<keyword evidence="7" id="KW-0648">Protein biosynthesis</keyword>
<evidence type="ECO:0000256" key="2">
    <source>
        <dbReference type="ARBA" id="ARBA00005560"/>
    </source>
</evidence>
<dbReference type="PRINTS" id="PR00686">
    <property type="entry name" value="TIFACTORIID"/>
</dbReference>
<reference evidence="7 8" key="1">
    <citation type="journal article" date="2019" name="Gigascience">
        <title>Whole-genome sequence of the oriental lung fluke Paragonimus westermani.</title>
        <authorList>
            <person name="Oey H."/>
            <person name="Zakrzewski M."/>
            <person name="Narain K."/>
            <person name="Devi K.R."/>
            <person name="Agatsuma T."/>
            <person name="Nawaratna S."/>
            <person name="Gobert G.N."/>
            <person name="Jones M.K."/>
            <person name="Ragan M.A."/>
            <person name="McManus D.P."/>
            <person name="Krause L."/>
        </authorList>
    </citation>
    <scope>NUCLEOTIDE SEQUENCE [LARGE SCALE GENOMIC DNA]</scope>
    <source>
        <strain evidence="7 8">IND2009</strain>
    </source>
</reference>
<keyword evidence="6" id="KW-0539">Nucleus</keyword>